<keyword evidence="4 6" id="KW-0413">Isomerase</keyword>
<dbReference type="RefSeq" id="WP_005979806.1">
    <property type="nucleotide sequence ID" value="NZ_CABKNW010000004.1"/>
</dbReference>
<proteinExistence type="inferred from homology"/>
<dbReference type="AlphaFoldDB" id="A0AAX2JEM0"/>
<evidence type="ECO:0000256" key="2">
    <source>
        <dbReference type="PIRSR" id="PIRSR606225-1"/>
    </source>
</evidence>
<comment type="catalytic activity">
    <reaction evidence="4">
        <text>a uridine in RNA = a pseudouridine in RNA</text>
        <dbReference type="Rhea" id="RHEA:48348"/>
        <dbReference type="Rhea" id="RHEA-COMP:12068"/>
        <dbReference type="Rhea" id="RHEA-COMP:12069"/>
        <dbReference type="ChEBI" id="CHEBI:65314"/>
        <dbReference type="ChEBI" id="CHEBI:65315"/>
    </reaction>
</comment>
<dbReference type="CDD" id="cd02869">
    <property type="entry name" value="PseudoU_synth_RluA_like"/>
    <property type="match status" value="1"/>
</dbReference>
<dbReference type="Pfam" id="PF00849">
    <property type="entry name" value="PseudoU_synth_2"/>
    <property type="match status" value="1"/>
</dbReference>
<dbReference type="PROSITE" id="PS50889">
    <property type="entry name" value="S4"/>
    <property type="match status" value="1"/>
</dbReference>
<protein>
    <recommendedName>
        <fullName evidence="4">Pseudouridine synthase</fullName>
        <ecNumber evidence="4">5.4.99.-</ecNumber>
    </recommendedName>
</protein>
<dbReference type="PANTHER" id="PTHR21600">
    <property type="entry name" value="MITOCHONDRIAL RNA PSEUDOURIDINE SYNTHASE"/>
    <property type="match status" value="1"/>
</dbReference>
<dbReference type="InterPro" id="IPR020103">
    <property type="entry name" value="PsdUridine_synth_cat_dom_sf"/>
</dbReference>
<dbReference type="GO" id="GO:0003723">
    <property type="term" value="F:RNA binding"/>
    <property type="evidence" value="ECO:0007669"/>
    <property type="project" value="UniProtKB-KW"/>
</dbReference>
<dbReference type="InterPro" id="IPR006145">
    <property type="entry name" value="PsdUridine_synth_RsuA/RluA"/>
</dbReference>
<evidence type="ECO:0000256" key="3">
    <source>
        <dbReference type="PROSITE-ProRule" id="PRU00182"/>
    </source>
</evidence>
<dbReference type="KEGG" id="ful:C4N20_05690"/>
<dbReference type="EMBL" id="LS483487">
    <property type="protein sequence ID" value="SQJ15548.1"/>
    <property type="molecule type" value="Genomic_DNA"/>
</dbReference>
<gene>
    <name evidence="6" type="primary">rluD_3</name>
    <name evidence="6" type="ORF">NCTC12112_03025</name>
</gene>
<dbReference type="Gene3D" id="3.30.2350.10">
    <property type="entry name" value="Pseudouridine synthase"/>
    <property type="match status" value="1"/>
</dbReference>
<name>A0AAX2JEM0_9FUSO</name>
<evidence type="ECO:0000313" key="6">
    <source>
        <dbReference type="EMBL" id="SQJ15548.1"/>
    </source>
</evidence>
<dbReference type="SUPFAM" id="SSF55120">
    <property type="entry name" value="Pseudouridine synthase"/>
    <property type="match status" value="1"/>
</dbReference>
<dbReference type="GO" id="GO:0009982">
    <property type="term" value="F:pseudouridine synthase activity"/>
    <property type="evidence" value="ECO:0007669"/>
    <property type="project" value="InterPro"/>
</dbReference>
<feature type="active site" evidence="2">
    <location>
        <position position="129"/>
    </location>
</feature>
<dbReference type="PANTHER" id="PTHR21600:SF44">
    <property type="entry name" value="RIBOSOMAL LARGE SUBUNIT PSEUDOURIDINE SYNTHASE D"/>
    <property type="match status" value="1"/>
</dbReference>
<dbReference type="GO" id="GO:0000455">
    <property type="term" value="P:enzyme-directed rRNA pseudouridine synthesis"/>
    <property type="evidence" value="ECO:0007669"/>
    <property type="project" value="TreeGrafter"/>
</dbReference>
<evidence type="ECO:0000256" key="1">
    <source>
        <dbReference type="ARBA" id="ARBA00010876"/>
    </source>
</evidence>
<evidence type="ECO:0000313" key="7">
    <source>
        <dbReference type="Proteomes" id="UP000249008"/>
    </source>
</evidence>
<evidence type="ECO:0000256" key="4">
    <source>
        <dbReference type="RuleBase" id="RU362028"/>
    </source>
</evidence>
<dbReference type="GO" id="GO:0140098">
    <property type="term" value="F:catalytic activity, acting on RNA"/>
    <property type="evidence" value="ECO:0007669"/>
    <property type="project" value="UniProtKB-ARBA"/>
</dbReference>
<sequence length="296" mass="34169">MKKFIIEPEYDGYEIGTYLKETKGYSGRGLRNIEIYLNGKRVKNNSKKVRKLNRLLIKEKDKETGIIPMEIPIKVAYEDKNVLLIDKEPYIIVHPTQKKVDKTLANGVVNYFLKTTGKIMVPRFYNRLDMNTSGLIIVAKNSFAQSFLQEKGIVNKFYKAIVKGTVEKDEFLIDRPIGKIGDDLRRREISVEDGGQEAQTKIKVIKRFKDLTLIEAELLTGRTHQIRAHMALEGYPLLGDELYGGEDKRAKRQMLHSYKTQFSDVETGQLKTVEIDIPDDMKKILREPNELFTIIR</sequence>
<comment type="function">
    <text evidence="4">Responsible for synthesis of pseudouridine from uracil.</text>
</comment>
<comment type="similarity">
    <text evidence="1 4">Belongs to the pseudouridine synthase RluA family.</text>
</comment>
<dbReference type="InterPro" id="IPR006225">
    <property type="entry name" value="PsdUridine_synth_RluC/D"/>
</dbReference>
<dbReference type="Proteomes" id="UP000249008">
    <property type="component" value="Chromosome 1"/>
</dbReference>
<evidence type="ECO:0000259" key="5">
    <source>
        <dbReference type="Pfam" id="PF00849"/>
    </source>
</evidence>
<reference evidence="6 7" key="1">
    <citation type="submission" date="2018-06" db="EMBL/GenBank/DDBJ databases">
        <authorList>
            <consortium name="Pathogen Informatics"/>
            <person name="Doyle S."/>
        </authorList>
    </citation>
    <scope>NUCLEOTIDE SEQUENCE [LARGE SCALE GENOMIC DNA]</scope>
    <source>
        <strain evidence="6 7">NCTC12112</strain>
    </source>
</reference>
<keyword evidence="3" id="KW-0694">RNA-binding</keyword>
<accession>A0AAX2JEM0</accession>
<dbReference type="NCBIfam" id="TIGR00005">
    <property type="entry name" value="rluA_subfam"/>
    <property type="match status" value="1"/>
</dbReference>
<organism evidence="6 7">
    <name type="scientific">Fusobacterium ulcerans</name>
    <dbReference type="NCBI Taxonomy" id="861"/>
    <lineage>
        <taxon>Bacteria</taxon>
        <taxon>Fusobacteriati</taxon>
        <taxon>Fusobacteriota</taxon>
        <taxon>Fusobacteriia</taxon>
        <taxon>Fusobacteriales</taxon>
        <taxon>Fusobacteriaceae</taxon>
        <taxon>Fusobacterium</taxon>
    </lineage>
</organism>
<dbReference type="EC" id="5.4.99.-" evidence="4"/>
<feature type="domain" description="Pseudouridine synthase RsuA/RluA-like" evidence="5">
    <location>
        <begin position="81"/>
        <end position="231"/>
    </location>
</feature>
<dbReference type="GeneID" id="78454291"/>
<dbReference type="InterPro" id="IPR050188">
    <property type="entry name" value="RluA_PseudoU_synthase"/>
</dbReference>